<feature type="compositionally biased region" description="Pro residues" evidence="1">
    <location>
        <begin position="174"/>
        <end position="185"/>
    </location>
</feature>
<dbReference type="InterPro" id="IPR010419">
    <property type="entry name" value="CO_DH_gsu"/>
</dbReference>
<dbReference type="SUPFAM" id="SSF55961">
    <property type="entry name" value="Bet v1-like"/>
    <property type="match status" value="1"/>
</dbReference>
<evidence type="ECO:0000313" key="3">
    <source>
        <dbReference type="Proteomes" id="UP000007883"/>
    </source>
</evidence>
<dbReference type="CDD" id="cd07823">
    <property type="entry name" value="SRPBCC_5"/>
    <property type="match status" value="1"/>
</dbReference>
<dbReference type="AlphaFoldDB" id="I0HK37"/>
<accession>I0HK37</accession>
<dbReference type="EMBL" id="AP012320">
    <property type="protein sequence ID" value="BAL93374.1"/>
    <property type="molecule type" value="Genomic_DNA"/>
</dbReference>
<sequence length="210" mass="21616">MEFRLDKRYALPVGLDAAWAVLSDVRATAACLPGASITEQVDDTHYKGLVKTKVGPAMMNFAGEVEVLALDAGEHQLQMVGKGADKAGSAASMKLSARLEPGDSAGSSTLVGEATVSVSGKLAQFGSRLLVPVSDAMLAQFVANFGQAAAALQAAQTPPAAQATPDAAGDPTEAPLPPPAAPPPPRELNALGLLWTVFKRWLAGLFGRRG</sequence>
<dbReference type="Pfam" id="PF06240">
    <property type="entry name" value="COXG"/>
    <property type="match status" value="1"/>
</dbReference>
<dbReference type="RefSeq" id="WP_014426267.1">
    <property type="nucleotide sequence ID" value="NC_017075.1"/>
</dbReference>
<feature type="compositionally biased region" description="Low complexity" evidence="1">
    <location>
        <begin position="156"/>
        <end position="171"/>
    </location>
</feature>
<evidence type="ECO:0000313" key="2">
    <source>
        <dbReference type="EMBL" id="BAL93374.1"/>
    </source>
</evidence>
<dbReference type="PANTHER" id="PTHR38588">
    <property type="entry name" value="BLL0334 PROTEIN"/>
    <property type="match status" value="1"/>
</dbReference>
<name>I0HK37_RUBGI</name>
<dbReference type="PATRIC" id="fig|983917.3.peg.24"/>
<dbReference type="InterPro" id="IPR023393">
    <property type="entry name" value="START-like_dom_sf"/>
</dbReference>
<evidence type="ECO:0000256" key="1">
    <source>
        <dbReference type="SAM" id="MobiDB-lite"/>
    </source>
</evidence>
<proteinExistence type="predicted"/>
<dbReference type="Gene3D" id="3.30.530.20">
    <property type="match status" value="1"/>
</dbReference>
<dbReference type="STRING" id="983917.RGE_00290"/>
<dbReference type="HOGENOM" id="CLU_046420_2_2_4"/>
<dbReference type="KEGG" id="rge:RGE_00290"/>
<gene>
    <name evidence="2" type="ordered locus">RGE_00290</name>
</gene>
<protein>
    <submittedName>
        <fullName evidence="2">Carbon monoxide dehydrogenase subunit G (CoxG) family protein</fullName>
    </submittedName>
</protein>
<dbReference type="eggNOG" id="COG3427">
    <property type="taxonomic scope" value="Bacteria"/>
</dbReference>
<organism evidence="2 3">
    <name type="scientific">Rubrivivax gelatinosus (strain NBRC 100245 / IL144)</name>
    <dbReference type="NCBI Taxonomy" id="983917"/>
    <lineage>
        <taxon>Bacteria</taxon>
        <taxon>Pseudomonadati</taxon>
        <taxon>Pseudomonadota</taxon>
        <taxon>Betaproteobacteria</taxon>
        <taxon>Burkholderiales</taxon>
        <taxon>Sphaerotilaceae</taxon>
        <taxon>Rubrivivax</taxon>
    </lineage>
</organism>
<reference evidence="2 3" key="1">
    <citation type="journal article" date="2012" name="J. Bacteriol.">
        <title>Complete genome sequence of phototrophic betaproteobacterium Rubrivivax gelatinosus IL144.</title>
        <authorList>
            <person name="Nagashima S."/>
            <person name="Kamimura A."/>
            <person name="Shimizu T."/>
            <person name="Nakamura-isaki S."/>
            <person name="Aono E."/>
            <person name="Sakamoto K."/>
            <person name="Ichikawa N."/>
            <person name="Nakazawa H."/>
            <person name="Sekine M."/>
            <person name="Yamazaki S."/>
            <person name="Fujita N."/>
            <person name="Shimada K."/>
            <person name="Hanada S."/>
            <person name="Nagashima K.V.P."/>
        </authorList>
    </citation>
    <scope>NUCLEOTIDE SEQUENCE [LARGE SCALE GENOMIC DNA]</scope>
    <source>
        <strain evidence="3">NBRC 100245 / IL144</strain>
    </source>
</reference>
<dbReference type="PANTHER" id="PTHR38588:SF1">
    <property type="entry name" value="BLL0334 PROTEIN"/>
    <property type="match status" value="1"/>
</dbReference>
<feature type="region of interest" description="Disordered" evidence="1">
    <location>
        <begin position="156"/>
        <end position="185"/>
    </location>
</feature>
<keyword evidence="3" id="KW-1185">Reference proteome</keyword>
<dbReference type="Proteomes" id="UP000007883">
    <property type="component" value="Chromosome"/>
</dbReference>